<name>A0AA37QFP7_9BACT</name>
<accession>A0AA37QFP7</accession>
<comment type="caution">
    <text evidence="3">The sequence shown here is derived from an EMBL/GenBank/DDBJ whole genome shotgun (WGS) entry which is preliminary data.</text>
</comment>
<dbReference type="EMBL" id="BRXS01000003">
    <property type="protein sequence ID" value="GLC25953.1"/>
    <property type="molecule type" value="Genomic_DNA"/>
</dbReference>
<feature type="chain" id="PRO_5041266715" description="Alpha/beta hydrolase family protein" evidence="2">
    <location>
        <begin position="20"/>
        <end position="310"/>
    </location>
</feature>
<keyword evidence="4" id="KW-1185">Reference proteome</keyword>
<keyword evidence="2" id="KW-0732">Signal</keyword>
<reference evidence="3" key="1">
    <citation type="submission" date="2022-08" db="EMBL/GenBank/DDBJ databases">
        <title>Draft genome sequencing of Roseisolibacter agri AW1220.</title>
        <authorList>
            <person name="Tobiishi Y."/>
            <person name="Tonouchi A."/>
        </authorList>
    </citation>
    <scope>NUCLEOTIDE SEQUENCE</scope>
    <source>
        <strain evidence="3">AW1220</strain>
    </source>
</reference>
<sequence length="310" mass="32281">MTRRLAAAALVLAARAAGAQTPAPAAPPAASPAASQNPSPMVEATRAHERLAQRALAGSTRSFAGPAGRAVELLVPARVRDAVDVVVHFHGAAWLPQQAVATSARDAVAAVVNLGAGSGAYHRAFTDPAAFDSLLAGIARETSAAVGEPVRVGRVTLVGFSAGHGAIRAILREPRHFASVSGVLLLDGMHTSYVPEGTVLEKGGTLDTTNLAAFAEFARAAMRGEKRFVVTHSEIFPGTFASTTETADWLLRALGLARKPVLRWGPRGMQQLSEVQAGRFALLGFAGNSAPDHIDHLHAMPELLARVVAR</sequence>
<evidence type="ECO:0000313" key="4">
    <source>
        <dbReference type="Proteomes" id="UP001161325"/>
    </source>
</evidence>
<gene>
    <name evidence="3" type="ORF">rosag_24660</name>
</gene>
<proteinExistence type="predicted"/>
<organism evidence="3 4">
    <name type="scientific">Roseisolibacter agri</name>
    <dbReference type="NCBI Taxonomy" id="2014610"/>
    <lineage>
        <taxon>Bacteria</taxon>
        <taxon>Pseudomonadati</taxon>
        <taxon>Gemmatimonadota</taxon>
        <taxon>Gemmatimonadia</taxon>
        <taxon>Gemmatimonadales</taxon>
        <taxon>Gemmatimonadaceae</taxon>
        <taxon>Roseisolibacter</taxon>
    </lineage>
</organism>
<feature type="region of interest" description="Disordered" evidence="1">
    <location>
        <begin position="21"/>
        <end position="45"/>
    </location>
</feature>
<protein>
    <recommendedName>
        <fullName evidence="5">Alpha/beta hydrolase family protein</fullName>
    </recommendedName>
</protein>
<dbReference type="RefSeq" id="WP_284350418.1">
    <property type="nucleotide sequence ID" value="NZ_BRXS01000003.1"/>
</dbReference>
<dbReference type="InterPro" id="IPR029058">
    <property type="entry name" value="AB_hydrolase_fold"/>
</dbReference>
<dbReference type="Proteomes" id="UP001161325">
    <property type="component" value="Unassembled WGS sequence"/>
</dbReference>
<feature type="compositionally biased region" description="Low complexity" evidence="1">
    <location>
        <begin position="31"/>
        <end position="40"/>
    </location>
</feature>
<dbReference type="AlphaFoldDB" id="A0AA37QFP7"/>
<evidence type="ECO:0008006" key="5">
    <source>
        <dbReference type="Google" id="ProtNLM"/>
    </source>
</evidence>
<evidence type="ECO:0000256" key="1">
    <source>
        <dbReference type="SAM" id="MobiDB-lite"/>
    </source>
</evidence>
<evidence type="ECO:0000256" key="2">
    <source>
        <dbReference type="SAM" id="SignalP"/>
    </source>
</evidence>
<evidence type="ECO:0000313" key="3">
    <source>
        <dbReference type="EMBL" id="GLC25953.1"/>
    </source>
</evidence>
<feature type="signal peptide" evidence="2">
    <location>
        <begin position="1"/>
        <end position="19"/>
    </location>
</feature>
<dbReference type="SUPFAM" id="SSF53474">
    <property type="entry name" value="alpha/beta-Hydrolases"/>
    <property type="match status" value="1"/>
</dbReference>